<comment type="caution">
    <text evidence="3">The sequence shown here is derived from an EMBL/GenBank/DDBJ whole genome shotgun (WGS) entry which is preliminary data.</text>
</comment>
<feature type="domain" description="Endo-1,3(4)-beta-glucanase 1 carbohydrate binding" evidence="2">
    <location>
        <begin position="46"/>
        <end position="92"/>
    </location>
</feature>
<evidence type="ECO:0000313" key="3">
    <source>
        <dbReference type="EMBL" id="KAH7042215.1"/>
    </source>
</evidence>
<reference evidence="3 4" key="1">
    <citation type="journal article" date="2021" name="Nat. Commun.">
        <title>Genetic determinants of endophytism in the Arabidopsis root mycobiome.</title>
        <authorList>
            <person name="Mesny F."/>
            <person name="Miyauchi S."/>
            <person name="Thiergart T."/>
            <person name="Pickel B."/>
            <person name="Atanasova L."/>
            <person name="Karlsson M."/>
            <person name="Huettel B."/>
            <person name="Barry K.W."/>
            <person name="Haridas S."/>
            <person name="Chen C."/>
            <person name="Bauer D."/>
            <person name="Andreopoulos W."/>
            <person name="Pangilinan J."/>
            <person name="LaButti K."/>
            <person name="Riley R."/>
            <person name="Lipzen A."/>
            <person name="Clum A."/>
            <person name="Drula E."/>
            <person name="Henrissat B."/>
            <person name="Kohler A."/>
            <person name="Grigoriev I.V."/>
            <person name="Martin F.M."/>
            <person name="Hacquard S."/>
        </authorList>
    </citation>
    <scope>NUCLEOTIDE SEQUENCE [LARGE SCALE GENOMIC DNA]</scope>
    <source>
        <strain evidence="3 4">MPI-SDFR-AT-0080</strain>
    </source>
</reference>
<feature type="signal peptide" evidence="1">
    <location>
        <begin position="1"/>
        <end position="17"/>
    </location>
</feature>
<keyword evidence="1" id="KW-0732">Signal</keyword>
<dbReference type="Pfam" id="PF10645">
    <property type="entry name" value="Carb_bind"/>
    <property type="match status" value="1"/>
</dbReference>
<organism evidence="3 4">
    <name type="scientific">Macrophomina phaseolina</name>
    <dbReference type="NCBI Taxonomy" id="35725"/>
    <lineage>
        <taxon>Eukaryota</taxon>
        <taxon>Fungi</taxon>
        <taxon>Dikarya</taxon>
        <taxon>Ascomycota</taxon>
        <taxon>Pezizomycotina</taxon>
        <taxon>Dothideomycetes</taxon>
        <taxon>Dothideomycetes incertae sedis</taxon>
        <taxon>Botryosphaeriales</taxon>
        <taxon>Botryosphaeriaceae</taxon>
        <taxon>Macrophomina</taxon>
    </lineage>
</organism>
<dbReference type="InterPro" id="IPR018909">
    <property type="entry name" value="Eng1_septum"/>
</dbReference>
<sequence>MHFSTILALATTALASAIDHRQNWAIRGRDTNSSATTNTTTTILYCDSTPYFAGTYVCYNGTTLCPVLNGNATVPCGEACYDPTQYGCQNGVFVQLNITSKT</sequence>
<protein>
    <recommendedName>
        <fullName evidence="2">Endo-1,3(4)-beta-glucanase 1 carbohydrate binding domain-containing protein</fullName>
    </recommendedName>
</protein>
<dbReference type="EMBL" id="JAGTJR010000026">
    <property type="protein sequence ID" value="KAH7042215.1"/>
    <property type="molecule type" value="Genomic_DNA"/>
</dbReference>
<keyword evidence="4" id="KW-1185">Reference proteome</keyword>
<gene>
    <name evidence="3" type="ORF">B0J12DRAFT_209714</name>
</gene>
<evidence type="ECO:0000259" key="2">
    <source>
        <dbReference type="Pfam" id="PF10645"/>
    </source>
</evidence>
<name>A0ABQ8G1R1_9PEZI</name>
<proteinExistence type="predicted"/>
<evidence type="ECO:0000256" key="1">
    <source>
        <dbReference type="SAM" id="SignalP"/>
    </source>
</evidence>
<feature type="chain" id="PRO_5045675396" description="Endo-1,3(4)-beta-glucanase 1 carbohydrate binding domain-containing protein" evidence="1">
    <location>
        <begin position="18"/>
        <end position="102"/>
    </location>
</feature>
<evidence type="ECO:0000313" key="4">
    <source>
        <dbReference type="Proteomes" id="UP000774617"/>
    </source>
</evidence>
<dbReference type="Proteomes" id="UP000774617">
    <property type="component" value="Unassembled WGS sequence"/>
</dbReference>
<accession>A0ABQ8G1R1</accession>